<evidence type="ECO:0000313" key="3">
    <source>
        <dbReference type="EMBL" id="CAL1155537.1"/>
    </source>
</evidence>
<dbReference type="OrthoDB" id="449142at2759"/>
<reference evidence="3" key="2">
    <citation type="submission" date="2024-04" db="EMBL/GenBank/DDBJ databases">
        <authorList>
            <person name="Chen Y."/>
            <person name="Shah S."/>
            <person name="Dougan E. K."/>
            <person name="Thang M."/>
            <person name="Chan C."/>
        </authorList>
    </citation>
    <scope>NUCLEOTIDE SEQUENCE [LARGE SCALE GENOMIC DNA]</scope>
</reference>
<dbReference type="EMBL" id="CAMXCT030003057">
    <property type="protein sequence ID" value="CAL4789474.1"/>
    <property type="molecule type" value="Genomic_DNA"/>
</dbReference>
<feature type="compositionally biased region" description="Polar residues" evidence="1">
    <location>
        <begin position="1198"/>
        <end position="1209"/>
    </location>
</feature>
<dbReference type="InterPro" id="IPR051291">
    <property type="entry name" value="CIMAP"/>
</dbReference>
<organism evidence="2">
    <name type="scientific">Cladocopium goreaui</name>
    <dbReference type="NCBI Taxonomy" id="2562237"/>
    <lineage>
        <taxon>Eukaryota</taxon>
        <taxon>Sar</taxon>
        <taxon>Alveolata</taxon>
        <taxon>Dinophyceae</taxon>
        <taxon>Suessiales</taxon>
        <taxon>Symbiodiniaceae</taxon>
        <taxon>Cladocopium</taxon>
    </lineage>
</organism>
<dbReference type="AlphaFoldDB" id="A0A9P1D3Z9"/>
<dbReference type="Proteomes" id="UP001152797">
    <property type="component" value="Unassembled WGS sequence"/>
</dbReference>
<gene>
    <name evidence="2" type="ORF">C1SCF055_LOCUS28133</name>
</gene>
<protein>
    <submittedName>
        <fullName evidence="2">Uncharacterized protein</fullName>
    </submittedName>
</protein>
<sequence length="1280" mass="141533">MADLFNQVLYEPTEGDELDTIADLVSSKSHQNLPQPLALKDALPIPFTFQLVFRKQDDTTYEVLKHYIFSQKVDVRGLQRVATGDLFTIDYGKNFRSGSQGFQYLLEKVADYAILAFQFTAKPKSKCKEKSALEQGFSYIQSEGPRSNMNNQWTEWAEIEVNREGSPIYGWNTSLVKESLKGYATGNVFVQPTFNFYLTMHDLSAWFLEDVIFPLLPDMKNKTLVLLGNAGAGKTPAASAIAMAFSEYWLLRGDTAETMQPSFRIASSFDQLRGEPGLRERPDILDDADMSQQALPKLKAFLDSSLEEAYTVERWTTTKFVKNQLRILCDNRVNGKAEDKLKPGENTIPFSHFLDLIAPAFPDKAERQDIVAGLKRAHFIVNLDFATYVRPAGIGEGPVAVVRYPEDENNRQITDFISADGKQVIANMKDGDNTPPTDWMSRRQWSHDLLSLCFETKKTIPRIETVLGASPFGGERVRKEIKPRLPSSGRFCVPPPSVLQAQEQRVAPCSSQSPAPTPHQIAPALVKVKKEPGTFQSLKRMHTKVIELDSPSPQPKKTQCLAASHAASPASDGLPAVGEQDDSGFPGVGEGAEYNMAKTRQLQVKTPRPVKTVHIYKSSLQKCSFCQRALICKKSRSIAQGRLFSSESITAIGYAVAKRQPDKVVEFNLDFPAKTVIKITKPIMLFPPSVPVTSVGFDGHFGVHPALLTPVESPRQVPLKGRPMKLLYEHDRSCHCAKKDSVRQVLPDRTAGWQFAVDPCTGKVLGAYEHRINERNEDKVDLLQQDRNLNPLPWSKCTPGPGAYSGDRIMALPSARLSQPFKSKMKRFAASTPGSTIFTESTIAKNPGPGTYQPKQRPHGTVAELQLDVQPPVKPVLQDQVKTTPSVPPMRYLPGQVPQTEAATADIEKLSARHSGEPGDIAGPGTYDIASGLIKDSPVTVFRKPTGRRFRKLWEASVAIESNMPEKDLPGPGTYEPPAHAEPKGAASQFNSKVRKMPGPSDHAKTPGPGAYDVVGHIEKASTETQERCEAMALSLGFGSLTERVGWSREVEHPYADSYNVGNVPGPGHYGDSVKESADRDKVLPEKRKKLYGVHHPTLILALQETEGPLQAFNTSDDRPCNKDLEQWTPAPWQYMPESARGTSITADLKERAKVGRRGVFGTCADRFYRSPLNAKEGPENDWDGGKANMAKDPTSPEARSSFKSTSPRMRNEGAKEVEEQEKRQQLLIVAEQAHKRKLWCLEVHRRHPVESFVEFGVGASLIASQDGVGLPGGVFGFVL</sequence>
<dbReference type="Pfam" id="PF07004">
    <property type="entry name" value="SHIPPO-rpt"/>
    <property type="match status" value="4"/>
</dbReference>
<evidence type="ECO:0000256" key="1">
    <source>
        <dbReference type="SAM" id="MobiDB-lite"/>
    </source>
</evidence>
<comment type="caution">
    <text evidence="2">The sequence shown here is derived from an EMBL/GenBank/DDBJ whole genome shotgun (WGS) entry which is preliminary data.</text>
</comment>
<proteinExistence type="predicted"/>
<reference evidence="2" key="1">
    <citation type="submission" date="2022-10" db="EMBL/GenBank/DDBJ databases">
        <authorList>
            <person name="Chen Y."/>
            <person name="Dougan E. K."/>
            <person name="Chan C."/>
            <person name="Rhodes N."/>
            <person name="Thang M."/>
        </authorList>
    </citation>
    <scope>NUCLEOTIDE SEQUENCE</scope>
</reference>
<feature type="region of interest" description="Disordered" evidence="1">
    <location>
        <begin position="964"/>
        <end position="1008"/>
    </location>
</feature>
<keyword evidence="4" id="KW-1185">Reference proteome</keyword>
<dbReference type="EMBL" id="CAMXCT020003057">
    <property type="protein sequence ID" value="CAL1155537.1"/>
    <property type="molecule type" value="Genomic_DNA"/>
</dbReference>
<feature type="region of interest" description="Disordered" evidence="1">
    <location>
        <begin position="1172"/>
        <end position="1220"/>
    </location>
</feature>
<name>A0A9P1D3Z9_9DINO</name>
<dbReference type="InterPro" id="IPR010736">
    <property type="entry name" value="SHIPPO-rpt"/>
</dbReference>
<dbReference type="PANTHER" id="PTHR21580">
    <property type="entry name" value="SHIPPO-1-RELATED"/>
    <property type="match status" value="1"/>
</dbReference>
<dbReference type="EMBL" id="CAMXCT010003057">
    <property type="protein sequence ID" value="CAI4002162.1"/>
    <property type="molecule type" value="Genomic_DNA"/>
</dbReference>
<feature type="compositionally biased region" description="Basic and acidic residues" evidence="1">
    <location>
        <begin position="1210"/>
        <end position="1220"/>
    </location>
</feature>
<accession>A0A9P1D3Z9</accession>
<evidence type="ECO:0000313" key="2">
    <source>
        <dbReference type="EMBL" id="CAI4002162.1"/>
    </source>
</evidence>
<evidence type="ECO:0000313" key="4">
    <source>
        <dbReference type="Proteomes" id="UP001152797"/>
    </source>
</evidence>